<dbReference type="EMBL" id="QKOD01000023">
    <property type="protein sequence ID" value="RNJ41219.1"/>
    <property type="molecule type" value="Genomic_DNA"/>
</dbReference>
<evidence type="ECO:0000313" key="3">
    <source>
        <dbReference type="Proteomes" id="UP000275436"/>
    </source>
</evidence>
<dbReference type="Proteomes" id="UP000275436">
    <property type="component" value="Unassembled WGS sequence"/>
</dbReference>
<sequence>MAREINIGDRVAIFATVGKRIEDRVTLHILTANHPYSIVDPKAKPGDRMRFEGDVVFVDEDLGRVTLQVLGRVTVEANTVELVSKFRRPKDTEPLRRQVSKTATPPPPQRHRQG</sequence>
<dbReference type="AlphaFoldDB" id="A0A3M9WZE8"/>
<accession>A0A3M9WZE8</accession>
<comment type="caution">
    <text evidence="2">The sequence shown here is derived from an EMBL/GenBank/DDBJ whole genome shotgun (WGS) entry which is preliminary data.</text>
</comment>
<evidence type="ECO:0000313" key="2">
    <source>
        <dbReference type="EMBL" id="RNJ41219.1"/>
    </source>
</evidence>
<organism evidence="2 3">
    <name type="scientific">Mesorhizobium japonicum</name>
    <dbReference type="NCBI Taxonomy" id="2066070"/>
    <lineage>
        <taxon>Bacteria</taxon>
        <taxon>Pseudomonadati</taxon>
        <taxon>Pseudomonadota</taxon>
        <taxon>Alphaproteobacteria</taxon>
        <taxon>Hyphomicrobiales</taxon>
        <taxon>Phyllobacteriaceae</taxon>
        <taxon>Mesorhizobium</taxon>
    </lineage>
</organism>
<name>A0A3M9WZE8_9HYPH</name>
<evidence type="ECO:0000256" key="1">
    <source>
        <dbReference type="SAM" id="MobiDB-lite"/>
    </source>
</evidence>
<proteinExistence type="predicted"/>
<dbReference type="RefSeq" id="WP_123170575.1">
    <property type="nucleotide sequence ID" value="NZ_QKOD01000023.1"/>
</dbReference>
<gene>
    <name evidence="2" type="ORF">DNR46_35470</name>
</gene>
<reference evidence="2 3" key="1">
    <citation type="journal article" date="2018" name="Mol. Plant Microbe Interact.">
        <title>Taxonomically Different Co-Microsymbionts of a Relict Legume, Oxytropis popoviana, Have Complementary Sets of Symbiotic Genes and Together Increase the Efficiency of Plant Nodulation.</title>
        <authorList>
            <person name="Safronova V."/>
            <person name="Belimov A."/>
            <person name="Sazanova A."/>
            <person name="Chirak E."/>
            <person name="Verkhozina A."/>
            <person name="Kuznetsova I."/>
            <person name="Andronov E."/>
            <person name="Puhalsky J."/>
            <person name="Tikhonovich I."/>
        </authorList>
    </citation>
    <scope>NUCLEOTIDE SEQUENCE [LARGE SCALE GENOMIC DNA]</scope>
    <source>
        <strain evidence="2 3">Opo-235</strain>
    </source>
</reference>
<feature type="region of interest" description="Disordered" evidence="1">
    <location>
        <begin position="85"/>
        <end position="114"/>
    </location>
</feature>
<protein>
    <submittedName>
        <fullName evidence="2">Uncharacterized protein</fullName>
    </submittedName>
</protein>